<proteinExistence type="predicted"/>
<dbReference type="AlphaFoldDB" id="A0A9P1ITB5"/>
<dbReference type="PANTHER" id="PTHR23017:SF24">
    <property type="entry name" value="7TM GPCR SERPENTINE RECEPTOR CLASS X (SRX) DOMAIN-CONTAINING PROTEIN-RELATED"/>
    <property type="match status" value="1"/>
</dbReference>
<feature type="transmembrane region" description="Helical" evidence="1">
    <location>
        <begin position="83"/>
        <end position="106"/>
    </location>
</feature>
<feature type="transmembrane region" description="Helical" evidence="1">
    <location>
        <begin position="173"/>
        <end position="193"/>
    </location>
</feature>
<dbReference type="InterPro" id="IPR019430">
    <property type="entry name" value="7TM_GPCR_serpentine_rcpt_Srx"/>
</dbReference>
<gene>
    <name evidence="3" type="ORF">CAMP_LOCUS13013</name>
</gene>
<feature type="transmembrane region" description="Helical" evidence="1">
    <location>
        <begin position="6"/>
        <end position="22"/>
    </location>
</feature>
<protein>
    <recommendedName>
        <fullName evidence="2">7TM GPCR serpentine receptor class x (Srx) domain-containing protein</fullName>
    </recommendedName>
</protein>
<keyword evidence="4" id="KW-1185">Reference proteome</keyword>
<organism evidence="3 4">
    <name type="scientific">Caenorhabditis angaria</name>
    <dbReference type="NCBI Taxonomy" id="860376"/>
    <lineage>
        <taxon>Eukaryota</taxon>
        <taxon>Metazoa</taxon>
        <taxon>Ecdysozoa</taxon>
        <taxon>Nematoda</taxon>
        <taxon>Chromadorea</taxon>
        <taxon>Rhabditida</taxon>
        <taxon>Rhabditina</taxon>
        <taxon>Rhabditomorpha</taxon>
        <taxon>Rhabditoidea</taxon>
        <taxon>Rhabditidae</taxon>
        <taxon>Peloderinae</taxon>
        <taxon>Caenorhabditis</taxon>
    </lineage>
</organism>
<evidence type="ECO:0000259" key="2">
    <source>
        <dbReference type="Pfam" id="PF10328"/>
    </source>
</evidence>
<feature type="transmembrane region" description="Helical" evidence="1">
    <location>
        <begin position="248"/>
        <end position="269"/>
    </location>
</feature>
<evidence type="ECO:0000256" key="1">
    <source>
        <dbReference type="SAM" id="Phobius"/>
    </source>
</evidence>
<dbReference type="PANTHER" id="PTHR23017">
    <property type="entry name" value="SERPENTINE RECEPTOR, CLASS X"/>
    <property type="match status" value="1"/>
</dbReference>
<name>A0A9P1ITB5_9PELO</name>
<feature type="domain" description="7TM GPCR serpentine receptor class x (Srx)" evidence="2">
    <location>
        <begin position="8"/>
        <end position="270"/>
    </location>
</feature>
<feature type="transmembrane region" description="Helical" evidence="1">
    <location>
        <begin position="216"/>
        <end position="236"/>
    </location>
</feature>
<dbReference type="SUPFAM" id="SSF81321">
    <property type="entry name" value="Family A G protein-coupled receptor-like"/>
    <property type="match status" value="1"/>
</dbReference>
<dbReference type="EMBL" id="CANHGI010000005">
    <property type="protein sequence ID" value="CAI5450376.1"/>
    <property type="molecule type" value="Genomic_DNA"/>
</dbReference>
<dbReference type="Gene3D" id="1.20.1070.10">
    <property type="entry name" value="Rhodopsin 7-helix transmembrane proteins"/>
    <property type="match status" value="1"/>
</dbReference>
<accession>A0A9P1ITB5</accession>
<feature type="transmembrane region" description="Helical" evidence="1">
    <location>
        <begin position="118"/>
        <end position="138"/>
    </location>
</feature>
<feature type="transmembrane region" description="Helical" evidence="1">
    <location>
        <begin position="43"/>
        <end position="63"/>
    </location>
</feature>
<evidence type="ECO:0000313" key="3">
    <source>
        <dbReference type="EMBL" id="CAI5450376.1"/>
    </source>
</evidence>
<reference evidence="3" key="1">
    <citation type="submission" date="2022-11" db="EMBL/GenBank/DDBJ databases">
        <authorList>
            <person name="Kikuchi T."/>
        </authorList>
    </citation>
    <scope>NUCLEOTIDE SEQUENCE</scope>
    <source>
        <strain evidence="3">PS1010</strain>
    </source>
</reference>
<keyword evidence="1" id="KW-0472">Membrane</keyword>
<keyword evidence="1" id="KW-0812">Transmembrane</keyword>
<sequence>MQVGLLVFIPCFAGLIMALIALRGCYKIPAMRSSFGYLTRYEMYLRITACSNSGSFYLFGVLFDIKLLLNNSEIFGLISTTLVPIVISVHFVMSINRFLAIVTPFYYNTIFSLKYRRIYVSLCFFVPIVYTPVFTWYYNCGYKFYHYGWVFSFIISETCGNKFEVLLRTVQSVLFLNTTCFLDFSTLILLVCFRKRVLKTKSPEIRKRELNFAQQVLIQGFISLLFLLVYSLGYQWLPGSIGENWKIFWTSSFFANSLHIFTIGTIFVFNAEFSKWLRCGNLLPARSVSVVNPVV</sequence>
<evidence type="ECO:0000313" key="4">
    <source>
        <dbReference type="Proteomes" id="UP001152747"/>
    </source>
</evidence>
<keyword evidence="1" id="KW-1133">Transmembrane helix</keyword>
<comment type="caution">
    <text evidence="3">The sequence shown here is derived from an EMBL/GenBank/DDBJ whole genome shotgun (WGS) entry which is preliminary data.</text>
</comment>
<dbReference type="Proteomes" id="UP001152747">
    <property type="component" value="Unassembled WGS sequence"/>
</dbReference>
<dbReference type="Pfam" id="PF10328">
    <property type="entry name" value="7TM_GPCR_Srx"/>
    <property type="match status" value="1"/>
</dbReference>